<dbReference type="Pfam" id="PF20434">
    <property type="entry name" value="BD-FAE"/>
    <property type="match status" value="1"/>
</dbReference>
<evidence type="ECO:0000256" key="1">
    <source>
        <dbReference type="ARBA" id="ARBA00022801"/>
    </source>
</evidence>
<dbReference type="InterPro" id="IPR049492">
    <property type="entry name" value="BD-FAE-like_dom"/>
</dbReference>
<dbReference type="InterPro" id="IPR029058">
    <property type="entry name" value="AB_hydrolase_fold"/>
</dbReference>
<name>A0ABN1H3L4_9ACTN</name>
<keyword evidence="2" id="KW-0732">Signal</keyword>
<sequence>MRQAWVAVIALATALSLLVGSDDSPAAAGETAPGQVVVAETVASQTSTGATDSGDSDLAAAAPEPILLPPVTAPADFGLLASKAGVRVKTHVVSEEYGNARALDVYTPRQLRGRTGQARPTIVLVHGGGWVKGDRTDLEKQAVQLTQLGYVVVSVNYRLAQHGTAAEQREDVQAAIAYVRKNASRLNVDPKRMVLIGSSAGGQIAASVATAGTGPNRFRGLVTLSGLLDPFYMVGTNPDYSGGVVPNLLLRCLPIECPDEYRAAAAVNQLDRTDPPSLLFHSAKEQSWGPEQAQAFQRAAHAVGVDSRLVVLPGRKHGIALWNQIFPVLRDWLAERV</sequence>
<protein>
    <recommendedName>
        <fullName evidence="3">BD-FAE-like domain-containing protein</fullName>
    </recommendedName>
</protein>
<dbReference type="RefSeq" id="WP_344607044.1">
    <property type="nucleotide sequence ID" value="NZ_BAAAHE010000030.1"/>
</dbReference>
<dbReference type="Gene3D" id="3.40.50.1820">
    <property type="entry name" value="alpha/beta hydrolase"/>
    <property type="match status" value="1"/>
</dbReference>
<comment type="caution">
    <text evidence="4">The sequence shown here is derived from an EMBL/GenBank/DDBJ whole genome shotgun (WGS) entry which is preliminary data.</text>
</comment>
<keyword evidence="1" id="KW-0378">Hydrolase</keyword>
<feature type="chain" id="PRO_5046962507" description="BD-FAE-like domain-containing protein" evidence="2">
    <location>
        <begin position="29"/>
        <end position="337"/>
    </location>
</feature>
<feature type="domain" description="BD-FAE-like" evidence="3">
    <location>
        <begin position="103"/>
        <end position="297"/>
    </location>
</feature>
<accession>A0ABN1H3L4</accession>
<feature type="signal peptide" evidence="2">
    <location>
        <begin position="1"/>
        <end position="28"/>
    </location>
</feature>
<reference evidence="4 5" key="1">
    <citation type="journal article" date="2019" name="Int. J. Syst. Evol. Microbiol.">
        <title>The Global Catalogue of Microorganisms (GCM) 10K type strain sequencing project: providing services to taxonomists for standard genome sequencing and annotation.</title>
        <authorList>
            <consortium name="The Broad Institute Genomics Platform"/>
            <consortium name="The Broad Institute Genome Sequencing Center for Infectious Disease"/>
            <person name="Wu L."/>
            <person name="Ma J."/>
        </authorList>
    </citation>
    <scope>NUCLEOTIDE SEQUENCE [LARGE SCALE GENOMIC DNA]</scope>
    <source>
        <strain evidence="4 5">JCM 10671</strain>
    </source>
</reference>
<evidence type="ECO:0000313" key="5">
    <source>
        <dbReference type="Proteomes" id="UP001500957"/>
    </source>
</evidence>
<dbReference type="EMBL" id="BAAAHE010000030">
    <property type="protein sequence ID" value="GAA0628138.1"/>
    <property type="molecule type" value="Genomic_DNA"/>
</dbReference>
<evidence type="ECO:0000259" key="3">
    <source>
        <dbReference type="Pfam" id="PF20434"/>
    </source>
</evidence>
<evidence type="ECO:0000256" key="2">
    <source>
        <dbReference type="SAM" id="SignalP"/>
    </source>
</evidence>
<dbReference type="InterPro" id="IPR050300">
    <property type="entry name" value="GDXG_lipolytic_enzyme"/>
</dbReference>
<evidence type="ECO:0000313" key="4">
    <source>
        <dbReference type="EMBL" id="GAA0628138.1"/>
    </source>
</evidence>
<keyword evidence="5" id="KW-1185">Reference proteome</keyword>
<proteinExistence type="predicted"/>
<dbReference type="PANTHER" id="PTHR48081">
    <property type="entry name" value="AB HYDROLASE SUPERFAMILY PROTEIN C4A8.06C"/>
    <property type="match status" value="1"/>
</dbReference>
<dbReference type="Proteomes" id="UP001500957">
    <property type="component" value="Unassembled WGS sequence"/>
</dbReference>
<organism evidence="4 5">
    <name type="scientific">Sporichthya brevicatena</name>
    <dbReference type="NCBI Taxonomy" id="171442"/>
    <lineage>
        <taxon>Bacteria</taxon>
        <taxon>Bacillati</taxon>
        <taxon>Actinomycetota</taxon>
        <taxon>Actinomycetes</taxon>
        <taxon>Sporichthyales</taxon>
        <taxon>Sporichthyaceae</taxon>
        <taxon>Sporichthya</taxon>
    </lineage>
</organism>
<gene>
    <name evidence="4" type="ORF">GCM10009547_34730</name>
</gene>
<dbReference type="SUPFAM" id="SSF53474">
    <property type="entry name" value="alpha/beta-Hydrolases"/>
    <property type="match status" value="1"/>
</dbReference>